<reference evidence="1" key="1">
    <citation type="submission" date="2020-08" db="EMBL/GenBank/DDBJ databases">
        <title>Multicomponent nature underlies the extraordinary mechanical properties of spider dragline silk.</title>
        <authorList>
            <person name="Kono N."/>
            <person name="Nakamura H."/>
            <person name="Mori M."/>
            <person name="Yoshida Y."/>
            <person name="Ohtoshi R."/>
            <person name="Malay A.D."/>
            <person name="Moran D.A.P."/>
            <person name="Tomita M."/>
            <person name="Numata K."/>
            <person name="Arakawa K."/>
        </authorList>
    </citation>
    <scope>NUCLEOTIDE SEQUENCE</scope>
</reference>
<name>A0A8X6UC22_NEPPI</name>
<gene>
    <name evidence="1" type="ORF">NPIL_286011</name>
</gene>
<dbReference type="EMBL" id="BMAW01076620">
    <property type="protein sequence ID" value="GFU02332.1"/>
    <property type="molecule type" value="Genomic_DNA"/>
</dbReference>
<evidence type="ECO:0000313" key="2">
    <source>
        <dbReference type="Proteomes" id="UP000887013"/>
    </source>
</evidence>
<comment type="caution">
    <text evidence="1">The sequence shown here is derived from an EMBL/GenBank/DDBJ whole genome shotgun (WGS) entry which is preliminary data.</text>
</comment>
<organism evidence="1 2">
    <name type="scientific">Nephila pilipes</name>
    <name type="common">Giant wood spider</name>
    <name type="synonym">Nephila maculata</name>
    <dbReference type="NCBI Taxonomy" id="299642"/>
    <lineage>
        <taxon>Eukaryota</taxon>
        <taxon>Metazoa</taxon>
        <taxon>Ecdysozoa</taxon>
        <taxon>Arthropoda</taxon>
        <taxon>Chelicerata</taxon>
        <taxon>Arachnida</taxon>
        <taxon>Araneae</taxon>
        <taxon>Araneomorphae</taxon>
        <taxon>Entelegynae</taxon>
        <taxon>Araneoidea</taxon>
        <taxon>Nephilidae</taxon>
        <taxon>Nephila</taxon>
    </lineage>
</organism>
<dbReference type="AlphaFoldDB" id="A0A8X6UC22"/>
<evidence type="ECO:0000313" key="1">
    <source>
        <dbReference type="EMBL" id="GFU02332.1"/>
    </source>
</evidence>
<protein>
    <submittedName>
        <fullName evidence="1">Uncharacterized protein</fullName>
    </submittedName>
</protein>
<proteinExistence type="predicted"/>
<accession>A0A8X6UC22</accession>
<sequence length="73" mass="8286">MSYICVEEIRCLRVEPACDSHQHVVFTGEIPTLLIINALITEEGDETWRENCARIYGTDGVFYSSGTCSMVRR</sequence>
<keyword evidence="2" id="KW-1185">Reference proteome</keyword>
<dbReference type="Proteomes" id="UP000887013">
    <property type="component" value="Unassembled WGS sequence"/>
</dbReference>